<feature type="transmembrane region" description="Helical" evidence="1">
    <location>
        <begin position="6"/>
        <end position="24"/>
    </location>
</feature>
<keyword evidence="3" id="KW-1185">Reference proteome</keyword>
<name>A0ABS2KDI1_9GAMM</name>
<reference evidence="2" key="1">
    <citation type="submission" date="2020-10" db="EMBL/GenBank/DDBJ databases">
        <title>Phylogeny of dyella-like bacteria.</title>
        <authorList>
            <person name="Fu J."/>
        </authorList>
    </citation>
    <scope>NUCLEOTIDE SEQUENCE</scope>
    <source>
        <strain evidence="2">DHON07</strain>
    </source>
</reference>
<evidence type="ECO:0000313" key="3">
    <source>
        <dbReference type="Proteomes" id="UP001430193"/>
    </source>
</evidence>
<evidence type="ECO:0000313" key="2">
    <source>
        <dbReference type="EMBL" id="MBM7128832.1"/>
    </source>
</evidence>
<keyword evidence="1" id="KW-0812">Transmembrane</keyword>
<organism evidence="2 3">
    <name type="scientific">Dyella mobilis</name>
    <dbReference type="NCBI Taxonomy" id="1849582"/>
    <lineage>
        <taxon>Bacteria</taxon>
        <taxon>Pseudomonadati</taxon>
        <taxon>Pseudomonadota</taxon>
        <taxon>Gammaproteobacteria</taxon>
        <taxon>Lysobacterales</taxon>
        <taxon>Rhodanobacteraceae</taxon>
        <taxon>Dyella</taxon>
    </lineage>
</organism>
<dbReference type="Proteomes" id="UP001430193">
    <property type="component" value="Unassembled WGS sequence"/>
</dbReference>
<keyword evidence="1" id="KW-1133">Transmembrane helix</keyword>
<comment type="caution">
    <text evidence="2">The sequence shown here is derived from an EMBL/GenBank/DDBJ whole genome shotgun (WGS) entry which is preliminary data.</text>
</comment>
<feature type="transmembrane region" description="Helical" evidence="1">
    <location>
        <begin position="45"/>
        <end position="64"/>
    </location>
</feature>
<protein>
    <submittedName>
        <fullName evidence="2">Uncharacterized protein</fullName>
    </submittedName>
</protein>
<feature type="transmembrane region" description="Helical" evidence="1">
    <location>
        <begin position="79"/>
        <end position="101"/>
    </location>
</feature>
<gene>
    <name evidence="2" type="ORF">ISS99_04785</name>
</gene>
<dbReference type="RefSeq" id="WP_204630445.1">
    <property type="nucleotide sequence ID" value="NZ_BSOC01000006.1"/>
</dbReference>
<dbReference type="EMBL" id="JADIKF010000035">
    <property type="protein sequence ID" value="MBM7128832.1"/>
    <property type="molecule type" value="Genomic_DNA"/>
</dbReference>
<proteinExistence type="predicted"/>
<sequence>MIHAMIFGALGPLLMGVVFYFVMWGRPREKDQSGYPAMRFVGSPYVILVCGLVFTGFGAFQWFVPLNHHYSGNLAMLCYAPIALGVVCFLFSIYLASYLAVLTPDAITVNRWPFGRTDFSLGQLASIEEKGKQAFLHFKDGRKLSVTYMLSGSQDFIKCVEDRRIHRDA</sequence>
<keyword evidence="1" id="KW-0472">Membrane</keyword>
<evidence type="ECO:0000256" key="1">
    <source>
        <dbReference type="SAM" id="Phobius"/>
    </source>
</evidence>
<accession>A0ABS2KDI1</accession>